<sequence>MAPIKPASPPGITLLDRVRLGFDFCKLPYFLATGLFRDANKGRSWKRTVHDSLFRFLTSRTWGIYTFQSLFGTTGATYRKWACHNALEILSDDIGEGAQLHWIGPRRYDRVLLYFHGGGFSLALSDATNLPFIHSLQRELEKSAGGAGVVLLEYSLTPDAPFPTQLKQAIAAVTHLFNKGLKPEHLLLSGDSAGGNLVLQLFSHYLHPTPVAPPPPTLTAPFGGAVLISPWISFDSSISSFAENDKKDVLGTYFYSFLAAQVTAGVQDTHRKYVEAYVAPDAWWDGLDGLVRRVFVSAGELECPRDPIVKFCDGPLRAHVPDTVLVVEQNGVHEDMIMSFGAGEGAQSAEYWKLVKWLSESFSAAQ</sequence>
<comment type="caution">
    <text evidence="1">The sequence shown here is derived from an EMBL/GenBank/DDBJ whole genome shotgun (WGS) entry which is preliminary data.</text>
</comment>
<organism evidence="1 2">
    <name type="scientific">Artomyces pyxidatus</name>
    <dbReference type="NCBI Taxonomy" id="48021"/>
    <lineage>
        <taxon>Eukaryota</taxon>
        <taxon>Fungi</taxon>
        <taxon>Dikarya</taxon>
        <taxon>Basidiomycota</taxon>
        <taxon>Agaricomycotina</taxon>
        <taxon>Agaricomycetes</taxon>
        <taxon>Russulales</taxon>
        <taxon>Auriscalpiaceae</taxon>
        <taxon>Artomyces</taxon>
    </lineage>
</organism>
<proteinExistence type="predicted"/>
<name>A0ACB8SWL8_9AGAM</name>
<dbReference type="EMBL" id="MU277217">
    <property type="protein sequence ID" value="KAI0060633.1"/>
    <property type="molecule type" value="Genomic_DNA"/>
</dbReference>
<protein>
    <submittedName>
        <fullName evidence="1">Alpha/beta-hydrolase</fullName>
    </submittedName>
</protein>
<accession>A0ACB8SWL8</accession>
<evidence type="ECO:0000313" key="2">
    <source>
        <dbReference type="Proteomes" id="UP000814140"/>
    </source>
</evidence>
<gene>
    <name evidence="1" type="ORF">BV25DRAFT_915995</name>
</gene>
<reference evidence="1" key="1">
    <citation type="submission" date="2021-03" db="EMBL/GenBank/DDBJ databases">
        <authorList>
            <consortium name="DOE Joint Genome Institute"/>
            <person name="Ahrendt S."/>
            <person name="Looney B.P."/>
            <person name="Miyauchi S."/>
            <person name="Morin E."/>
            <person name="Drula E."/>
            <person name="Courty P.E."/>
            <person name="Chicoki N."/>
            <person name="Fauchery L."/>
            <person name="Kohler A."/>
            <person name="Kuo A."/>
            <person name="Labutti K."/>
            <person name="Pangilinan J."/>
            <person name="Lipzen A."/>
            <person name="Riley R."/>
            <person name="Andreopoulos W."/>
            <person name="He G."/>
            <person name="Johnson J."/>
            <person name="Barry K.W."/>
            <person name="Grigoriev I.V."/>
            <person name="Nagy L."/>
            <person name="Hibbett D."/>
            <person name="Henrissat B."/>
            <person name="Matheny P.B."/>
            <person name="Labbe J."/>
            <person name="Martin F."/>
        </authorList>
    </citation>
    <scope>NUCLEOTIDE SEQUENCE</scope>
    <source>
        <strain evidence="1">HHB10654</strain>
    </source>
</reference>
<evidence type="ECO:0000313" key="1">
    <source>
        <dbReference type="EMBL" id="KAI0060633.1"/>
    </source>
</evidence>
<dbReference type="Proteomes" id="UP000814140">
    <property type="component" value="Unassembled WGS sequence"/>
</dbReference>
<reference evidence="1" key="2">
    <citation type="journal article" date="2022" name="New Phytol.">
        <title>Evolutionary transition to the ectomycorrhizal habit in the genomes of a hyperdiverse lineage of mushroom-forming fungi.</title>
        <authorList>
            <person name="Looney B."/>
            <person name="Miyauchi S."/>
            <person name="Morin E."/>
            <person name="Drula E."/>
            <person name="Courty P.E."/>
            <person name="Kohler A."/>
            <person name="Kuo A."/>
            <person name="LaButti K."/>
            <person name="Pangilinan J."/>
            <person name="Lipzen A."/>
            <person name="Riley R."/>
            <person name="Andreopoulos W."/>
            <person name="He G."/>
            <person name="Johnson J."/>
            <person name="Nolan M."/>
            <person name="Tritt A."/>
            <person name="Barry K.W."/>
            <person name="Grigoriev I.V."/>
            <person name="Nagy L.G."/>
            <person name="Hibbett D."/>
            <person name="Henrissat B."/>
            <person name="Matheny P.B."/>
            <person name="Labbe J."/>
            <person name="Martin F.M."/>
        </authorList>
    </citation>
    <scope>NUCLEOTIDE SEQUENCE</scope>
    <source>
        <strain evidence="1">HHB10654</strain>
    </source>
</reference>
<keyword evidence="2" id="KW-1185">Reference proteome</keyword>